<dbReference type="KEGG" id="mbe:MBM_07407"/>
<dbReference type="HOGENOM" id="CLU_422151_0_0_1"/>
<protein>
    <submittedName>
        <fullName evidence="1">Uncharacterized protein</fullName>
    </submittedName>
</protein>
<dbReference type="AlphaFoldDB" id="K1WP31"/>
<proteinExistence type="predicted"/>
<dbReference type="RefSeq" id="XP_007295296.1">
    <property type="nucleotide sequence ID" value="XM_007295234.1"/>
</dbReference>
<dbReference type="EMBL" id="JH921445">
    <property type="protein sequence ID" value="EKD14686.1"/>
    <property type="molecule type" value="Genomic_DNA"/>
</dbReference>
<keyword evidence="2" id="KW-1185">Reference proteome</keyword>
<evidence type="ECO:0000313" key="2">
    <source>
        <dbReference type="Proteomes" id="UP000006753"/>
    </source>
</evidence>
<organism evidence="1 2">
    <name type="scientific">Marssonina brunnea f. sp. multigermtubi (strain MB_m1)</name>
    <name type="common">Marssonina leaf spot fungus</name>
    <dbReference type="NCBI Taxonomy" id="1072389"/>
    <lineage>
        <taxon>Eukaryota</taxon>
        <taxon>Fungi</taxon>
        <taxon>Dikarya</taxon>
        <taxon>Ascomycota</taxon>
        <taxon>Pezizomycotina</taxon>
        <taxon>Leotiomycetes</taxon>
        <taxon>Helotiales</taxon>
        <taxon>Drepanopezizaceae</taxon>
        <taxon>Drepanopeziza</taxon>
    </lineage>
</organism>
<gene>
    <name evidence="1" type="ORF">MBM_07407</name>
</gene>
<dbReference type="GeneID" id="18763342"/>
<evidence type="ECO:0000313" key="1">
    <source>
        <dbReference type="EMBL" id="EKD14686.1"/>
    </source>
</evidence>
<reference evidence="1 2" key="1">
    <citation type="journal article" date="2012" name="BMC Genomics">
        <title>Sequencing the genome of Marssonina brunnea reveals fungus-poplar co-evolution.</title>
        <authorList>
            <person name="Zhu S."/>
            <person name="Cao Y.-Z."/>
            <person name="Jiang C."/>
            <person name="Tan B.-Y."/>
            <person name="Wang Z."/>
            <person name="Feng S."/>
            <person name="Zhang L."/>
            <person name="Su X.-H."/>
            <person name="Brejova B."/>
            <person name="Vinar T."/>
            <person name="Xu M."/>
            <person name="Wang M.-X."/>
            <person name="Zhang S.-G."/>
            <person name="Huang M.-R."/>
            <person name="Wu R."/>
            <person name="Zhou Y."/>
        </authorList>
    </citation>
    <scope>NUCLEOTIDE SEQUENCE [LARGE SCALE GENOMIC DNA]</scope>
    <source>
        <strain evidence="1 2">MB_m1</strain>
    </source>
</reference>
<sequence>MKVKEEKLREWDRVIAEAKAWKPQESTIQTPTQTRKPEKRKFHHKPNMHHFYPVPVGDGLDTLIDYRLKQQSYQLQSNPEYVEEAFDPELFTRQPKKQLHLERQEESMARLVDRLLDESKLFSDNPLPAPVEIQQEMVQMRALIQSLMDGNTNLPLYEWNDIHEITDQREALSRSIQALCRKATADDRPSINLMLTKVSYNLLVARAPPCTTNLNVFLAELIRLKQPQLSQIVVNHFVHDTKHKPTKVTAKLMLDHYRFKGKKGKGDAWGYRSIVQRMRGCRKSAEFRSRPDMLVKHRDRETLHWPEHEEWVTKTKTIHRNGSMHQKLPRDAPIFDSLILGNLKFLGPQGAVRVIRASFRAGHVVHHESLVVVITACLEQLNFSSGLQLIRVFIRLWWDGVGFIATVYTEQLRHLLRQLLLMCGIDITLKSPYDLPIKHSWDALQDMLHFMEVEDIKDAVERISELTFSLSQSLGLIAPDATVEPAIQNENTSLCGMIEPGLQQEVQSQGSPDIDQALQLFEDFAAEVLDREFLRTEIDSTSRWRRLLTLEDRVDRRCWQTTLIEDELLSIMSPELSVERKEIFDTLLKELRSWMGVRLNFFGKLHVLQNLPDVKTKKKWKMRKKKAKMEVEGITVSTTALPWADSMTQ</sequence>
<accession>K1WP31</accession>
<dbReference type="Proteomes" id="UP000006753">
    <property type="component" value="Unassembled WGS sequence"/>
</dbReference>
<dbReference type="InParanoid" id="K1WP31"/>
<name>K1WP31_MARBU</name>
<dbReference type="OrthoDB" id="185373at2759"/>